<evidence type="ECO:0000313" key="2">
    <source>
        <dbReference type="EMBL" id="KAK0633839.1"/>
    </source>
</evidence>
<evidence type="ECO:0000256" key="1">
    <source>
        <dbReference type="SAM" id="SignalP"/>
    </source>
</evidence>
<proteinExistence type="predicted"/>
<keyword evidence="1" id="KW-0732">Signal</keyword>
<dbReference type="EMBL" id="JAULSU010000001">
    <property type="protein sequence ID" value="KAK0633839.1"/>
    <property type="molecule type" value="Genomic_DNA"/>
</dbReference>
<accession>A0AA39XH03</accession>
<evidence type="ECO:0000313" key="3">
    <source>
        <dbReference type="Proteomes" id="UP001175000"/>
    </source>
</evidence>
<sequence>MLAILFTAALAAASALAPRPKTPLDYPPRVSGAAFTLIANVTSSPPNRLFNPNNWALTAERVGAGQYAIVLSPTVPGTRVGNRLAELRIGYGTGEIGMGIGIGLRDPYAKLFPPVGMQSGTFIVCHVENPTYGRPEYPVYWAIEGVSIVEENCEGITLLAQCAPLPEIVGEQELGIVKAPVACYEDVKGIDWSKW</sequence>
<feature type="signal peptide" evidence="1">
    <location>
        <begin position="1"/>
        <end position="17"/>
    </location>
</feature>
<gene>
    <name evidence="2" type="ORF">B0T14DRAFT_561383</name>
</gene>
<dbReference type="Proteomes" id="UP001175000">
    <property type="component" value="Unassembled WGS sequence"/>
</dbReference>
<organism evidence="2 3">
    <name type="scientific">Immersiella caudata</name>
    <dbReference type="NCBI Taxonomy" id="314043"/>
    <lineage>
        <taxon>Eukaryota</taxon>
        <taxon>Fungi</taxon>
        <taxon>Dikarya</taxon>
        <taxon>Ascomycota</taxon>
        <taxon>Pezizomycotina</taxon>
        <taxon>Sordariomycetes</taxon>
        <taxon>Sordariomycetidae</taxon>
        <taxon>Sordariales</taxon>
        <taxon>Lasiosphaeriaceae</taxon>
        <taxon>Immersiella</taxon>
    </lineage>
</organism>
<feature type="chain" id="PRO_5041363999" evidence="1">
    <location>
        <begin position="18"/>
        <end position="195"/>
    </location>
</feature>
<protein>
    <submittedName>
        <fullName evidence="2">Uncharacterized protein</fullName>
    </submittedName>
</protein>
<comment type="caution">
    <text evidence="2">The sequence shown here is derived from an EMBL/GenBank/DDBJ whole genome shotgun (WGS) entry which is preliminary data.</text>
</comment>
<name>A0AA39XH03_9PEZI</name>
<reference evidence="2" key="1">
    <citation type="submission" date="2023-06" db="EMBL/GenBank/DDBJ databases">
        <title>Genome-scale phylogeny and comparative genomics of the fungal order Sordariales.</title>
        <authorList>
            <consortium name="Lawrence Berkeley National Laboratory"/>
            <person name="Hensen N."/>
            <person name="Bonometti L."/>
            <person name="Westerberg I."/>
            <person name="Brannstrom I.O."/>
            <person name="Guillou S."/>
            <person name="Cros-Aarteil S."/>
            <person name="Calhoun S."/>
            <person name="Haridas S."/>
            <person name="Kuo A."/>
            <person name="Mondo S."/>
            <person name="Pangilinan J."/>
            <person name="Riley R."/>
            <person name="Labutti K."/>
            <person name="Andreopoulos B."/>
            <person name="Lipzen A."/>
            <person name="Chen C."/>
            <person name="Yanf M."/>
            <person name="Daum C."/>
            <person name="Ng V."/>
            <person name="Clum A."/>
            <person name="Steindorff A."/>
            <person name="Ohm R."/>
            <person name="Martin F."/>
            <person name="Silar P."/>
            <person name="Natvig D."/>
            <person name="Lalanne C."/>
            <person name="Gautier V."/>
            <person name="Ament-Velasquez S.L."/>
            <person name="Kruys A."/>
            <person name="Hutchinson M.I."/>
            <person name="Powell A.J."/>
            <person name="Barry K."/>
            <person name="Miller A.N."/>
            <person name="Grigoriev I.V."/>
            <person name="Debuchy R."/>
            <person name="Gladieux P."/>
            <person name="Thoren M.H."/>
            <person name="Johannesson H."/>
        </authorList>
    </citation>
    <scope>NUCLEOTIDE SEQUENCE</scope>
    <source>
        <strain evidence="2">CBS 606.72</strain>
    </source>
</reference>
<keyword evidence="3" id="KW-1185">Reference proteome</keyword>
<dbReference type="AlphaFoldDB" id="A0AA39XH03"/>